<name>A0A2U1K5I6_9BACI</name>
<dbReference type="OrthoDB" id="420201at2"/>
<dbReference type="InterPro" id="IPR025989">
    <property type="entry name" value="Virulence_F_dom"/>
</dbReference>
<dbReference type="Pfam" id="PF13769">
    <property type="entry name" value="Virulence_fact"/>
    <property type="match status" value="1"/>
</dbReference>
<dbReference type="SUPFAM" id="SSF110836">
    <property type="entry name" value="Hypothetical protein SAV1430"/>
    <property type="match status" value="1"/>
</dbReference>
<dbReference type="Gene3D" id="1.25.10.10">
    <property type="entry name" value="Leucine-rich Repeat Variant"/>
    <property type="match status" value="1"/>
</dbReference>
<evidence type="ECO:0000313" key="3">
    <source>
        <dbReference type="EMBL" id="PWA12776.1"/>
    </source>
</evidence>
<dbReference type="GO" id="GO:0016491">
    <property type="term" value="F:oxidoreductase activity"/>
    <property type="evidence" value="ECO:0007669"/>
    <property type="project" value="TreeGrafter"/>
</dbReference>
<dbReference type="SMART" id="SM00932">
    <property type="entry name" value="Nfu_N"/>
    <property type="match status" value="1"/>
</dbReference>
<dbReference type="InterPro" id="IPR004155">
    <property type="entry name" value="PBS_lyase_HEAT"/>
</dbReference>
<feature type="compositionally biased region" description="Polar residues" evidence="1">
    <location>
        <begin position="367"/>
        <end position="377"/>
    </location>
</feature>
<dbReference type="AlphaFoldDB" id="A0A2U1K5I6"/>
<protein>
    <submittedName>
        <fullName evidence="3">Virulence factor</fullName>
    </submittedName>
</protein>
<reference evidence="3 4" key="1">
    <citation type="submission" date="2018-04" db="EMBL/GenBank/DDBJ databases">
        <title>Camelliibacillus theae gen. nov., sp. nov., isolated from Pu'er tea.</title>
        <authorList>
            <person name="Niu L."/>
        </authorList>
    </citation>
    <scope>NUCLEOTIDE SEQUENCE [LARGE SCALE GENOMIC DNA]</scope>
    <source>
        <strain evidence="3 4">T8</strain>
    </source>
</reference>
<keyword evidence="4" id="KW-1185">Reference proteome</keyword>
<dbReference type="SMART" id="SM00567">
    <property type="entry name" value="EZ_HEAT"/>
    <property type="match status" value="4"/>
</dbReference>
<feature type="region of interest" description="Disordered" evidence="1">
    <location>
        <begin position="357"/>
        <end position="377"/>
    </location>
</feature>
<comment type="caution">
    <text evidence="3">The sequence shown here is derived from an EMBL/GenBank/DDBJ whole genome shotgun (WGS) entry which is preliminary data.</text>
</comment>
<dbReference type="InterPro" id="IPR016024">
    <property type="entry name" value="ARM-type_fold"/>
</dbReference>
<dbReference type="SUPFAM" id="SSF48371">
    <property type="entry name" value="ARM repeat"/>
    <property type="match status" value="1"/>
</dbReference>
<dbReference type="RefSeq" id="WP_116553557.1">
    <property type="nucleotide sequence ID" value="NZ_QCZG01000005.1"/>
</dbReference>
<dbReference type="InterPro" id="IPR011989">
    <property type="entry name" value="ARM-like"/>
</dbReference>
<evidence type="ECO:0000313" key="4">
    <source>
        <dbReference type="Proteomes" id="UP000245998"/>
    </source>
</evidence>
<organism evidence="3 4">
    <name type="scientific">Pueribacillus theae</name>
    <dbReference type="NCBI Taxonomy" id="2171751"/>
    <lineage>
        <taxon>Bacteria</taxon>
        <taxon>Bacillati</taxon>
        <taxon>Bacillota</taxon>
        <taxon>Bacilli</taxon>
        <taxon>Bacillales</taxon>
        <taxon>Bacillaceae</taxon>
        <taxon>Pueribacillus</taxon>
    </lineage>
</organism>
<accession>A0A2U1K5I6</accession>
<proteinExistence type="predicted"/>
<dbReference type="EMBL" id="QCZG01000005">
    <property type="protein sequence ID" value="PWA12776.1"/>
    <property type="molecule type" value="Genomic_DNA"/>
</dbReference>
<dbReference type="PANTHER" id="PTHR12697">
    <property type="entry name" value="PBS LYASE HEAT-LIKE PROTEIN"/>
    <property type="match status" value="1"/>
</dbReference>
<evidence type="ECO:0000259" key="2">
    <source>
        <dbReference type="SMART" id="SM00932"/>
    </source>
</evidence>
<dbReference type="InterPro" id="IPR014824">
    <property type="entry name" value="Nfu/NifU_N"/>
</dbReference>
<feature type="domain" description="Scaffold protein Nfu/NifU N-terminal" evidence="2">
    <location>
        <begin position="4"/>
        <end position="90"/>
    </location>
</feature>
<dbReference type="Pfam" id="PF08712">
    <property type="entry name" value="Nfu_N"/>
    <property type="match status" value="1"/>
</dbReference>
<evidence type="ECO:0000256" key="1">
    <source>
        <dbReference type="SAM" id="MobiDB-lite"/>
    </source>
</evidence>
<sequence>MKIHTIEPTPSPNSMKIVVDEKLPDRKYYHYKEEDIDQAPPLMKALLSIEGVKSLYHVADFIALDRYPKVSWEQILPKVREVFGENVDKSIDLKEKDAVDSSYGEVQVFVQFFRYIPMQIKLVAGDEERRVGLPETFQKAIMKAQDSSPNIVMERQWKEQGIRYGDFDEIGKAVSDELSATYDEERLQQLVKAAYEEDPKEIFIRPSITSAEVREAMKSDDWKMRFAALEKMNPKKEDIPLLAQALDDDKSSIRRLATVYLGMIEDEEVLPYLYKALKDKAVSVRRTAGDCLSDIGSTKAIPAMIEALKDNNKLVRWRAAMFLYEVGDETAIPALKEAESDPEFEVSLQARMARERIESGEEAAGSVWQQMTESRRK</sequence>
<dbReference type="InterPro" id="IPR036498">
    <property type="entry name" value="Nfu/NifU_N_sf"/>
</dbReference>
<dbReference type="Gene3D" id="3.30.1370.70">
    <property type="entry name" value="Scaffold protein Nfu/NifU, N-terminal domain"/>
    <property type="match status" value="1"/>
</dbReference>
<dbReference type="Pfam" id="PF13646">
    <property type="entry name" value="HEAT_2"/>
    <property type="match status" value="1"/>
</dbReference>
<gene>
    <name evidence="3" type="ORF">DCC39_03775</name>
</gene>
<dbReference type="PANTHER" id="PTHR12697:SF37">
    <property type="entry name" value="CONSERVED VIRULENCE FACTOR C"/>
    <property type="match status" value="1"/>
</dbReference>
<dbReference type="Proteomes" id="UP000245998">
    <property type="component" value="Unassembled WGS sequence"/>
</dbReference>